<dbReference type="UniPathway" id="UPA00070">
    <property type="reaction ID" value="UER00117"/>
</dbReference>
<comment type="caution">
    <text evidence="7">The sequence shown here is derived from an EMBL/GenBank/DDBJ whole genome shotgun (WGS) entry which is preliminary data.</text>
</comment>
<dbReference type="SUPFAM" id="SSF51556">
    <property type="entry name" value="Metallo-dependent hydrolases"/>
    <property type="match status" value="1"/>
</dbReference>
<keyword evidence="4" id="KW-0862">Zinc</keyword>
<dbReference type="NCBIfam" id="TIGR00857">
    <property type="entry name" value="pyrC_multi"/>
    <property type="match status" value="1"/>
</dbReference>
<keyword evidence="3 4" id="KW-0665">Pyrimidine biosynthesis</keyword>
<feature type="binding site" evidence="4">
    <location>
        <position position="299"/>
    </location>
    <ligand>
        <name>Zn(2+)</name>
        <dbReference type="ChEBI" id="CHEBI:29105"/>
        <label>1</label>
    </ligand>
</feature>
<comment type="similarity">
    <text evidence="4">Belongs to the metallo-dependent hydrolases superfamily. DHOase family. Class I DHOase subfamily.</text>
</comment>
<evidence type="ECO:0000256" key="5">
    <source>
        <dbReference type="SAM" id="MobiDB-lite"/>
    </source>
</evidence>
<feature type="binding site" evidence="4">
    <location>
        <position position="56"/>
    </location>
    <ligand>
        <name>Zn(2+)</name>
        <dbReference type="ChEBI" id="CHEBI:29105"/>
        <label>1</label>
    </ligand>
</feature>
<dbReference type="Pfam" id="PF01979">
    <property type="entry name" value="Amidohydro_1"/>
    <property type="match status" value="1"/>
</dbReference>
<feature type="binding site" evidence="4">
    <location>
        <position position="303"/>
    </location>
    <ligand>
        <name>substrate</name>
    </ligand>
</feature>
<dbReference type="OrthoDB" id="50279at2157"/>
<evidence type="ECO:0000313" key="7">
    <source>
        <dbReference type="EMBL" id="TQQ81591.1"/>
    </source>
</evidence>
<dbReference type="Gene3D" id="3.20.20.140">
    <property type="entry name" value="Metal-dependent hydrolases"/>
    <property type="match status" value="1"/>
</dbReference>
<comment type="pathway">
    <text evidence="4">Pyrimidine metabolism; UMP biosynthesis via de novo pathway; (S)-dihydroorotate from bicarbonate: step 3/3.</text>
</comment>
<feature type="domain" description="Amidohydrolase-related" evidence="6">
    <location>
        <begin position="46"/>
        <end position="379"/>
    </location>
</feature>
<accession>A0A544QQ98</accession>
<proteinExistence type="inferred from homology"/>
<protein>
    <recommendedName>
        <fullName evidence="4">Dihydroorotase</fullName>
        <shortName evidence="4">DHOase</shortName>
        <ecNumber evidence="4">3.5.2.3</ecNumber>
    </recommendedName>
</protein>
<dbReference type="InterPro" id="IPR050138">
    <property type="entry name" value="DHOase/Allantoinase_Hydrolase"/>
</dbReference>
<evidence type="ECO:0000256" key="4">
    <source>
        <dbReference type="HAMAP-Rule" id="MF_00220"/>
    </source>
</evidence>
<organism evidence="7 8">
    <name type="scientific">Halonotius roseus</name>
    <dbReference type="NCBI Taxonomy" id="2511997"/>
    <lineage>
        <taxon>Archaea</taxon>
        <taxon>Methanobacteriati</taxon>
        <taxon>Methanobacteriota</taxon>
        <taxon>Stenosarchaea group</taxon>
        <taxon>Halobacteria</taxon>
        <taxon>Halobacteriales</taxon>
        <taxon>Haloferacaceae</taxon>
        <taxon>Halonotius</taxon>
    </lineage>
</organism>
<comment type="function">
    <text evidence="4">Catalyzes the reversible cyclization of carbamoyl aspartate to dihydroorotate.</text>
</comment>
<dbReference type="EC" id="3.5.2.3" evidence="4"/>
<dbReference type="GO" id="GO:0044205">
    <property type="term" value="P:'de novo' UMP biosynthetic process"/>
    <property type="evidence" value="ECO:0007669"/>
    <property type="project" value="UniProtKB-UniRule"/>
</dbReference>
<evidence type="ECO:0000313" key="8">
    <source>
        <dbReference type="Proteomes" id="UP000315385"/>
    </source>
</evidence>
<gene>
    <name evidence="4" type="primary">pyrC</name>
    <name evidence="7" type="ORF">EWF95_01210</name>
</gene>
<comment type="cofactor">
    <cofactor evidence="4">
        <name>Zn(2+)</name>
        <dbReference type="ChEBI" id="CHEBI:29105"/>
    </cofactor>
    <text evidence="4">Binds 2 Zn(2+) ions per subunit.</text>
</comment>
<keyword evidence="2 4" id="KW-0378">Hydrolase</keyword>
<dbReference type="GO" id="GO:0008270">
    <property type="term" value="F:zinc ion binding"/>
    <property type="evidence" value="ECO:0007669"/>
    <property type="project" value="UniProtKB-UniRule"/>
</dbReference>
<dbReference type="PROSITE" id="PS00482">
    <property type="entry name" value="DIHYDROOROTASE_1"/>
    <property type="match status" value="1"/>
</dbReference>
<evidence type="ECO:0000256" key="2">
    <source>
        <dbReference type="ARBA" id="ARBA00022801"/>
    </source>
</evidence>
<dbReference type="RefSeq" id="WP_142442159.1">
    <property type="nucleotide sequence ID" value="NZ_SESI01000001.1"/>
</dbReference>
<feature type="region of interest" description="Disordered" evidence="5">
    <location>
        <begin position="417"/>
        <end position="442"/>
    </location>
</feature>
<evidence type="ECO:0000256" key="3">
    <source>
        <dbReference type="ARBA" id="ARBA00022975"/>
    </source>
</evidence>
<feature type="binding site" evidence="4">
    <location>
        <position position="138"/>
    </location>
    <ligand>
        <name>Zn(2+)</name>
        <dbReference type="ChEBI" id="CHEBI:29105"/>
        <label>1</label>
    </ligand>
</feature>
<feature type="binding site" evidence="4">
    <location>
        <position position="54"/>
    </location>
    <ligand>
        <name>Zn(2+)</name>
        <dbReference type="ChEBI" id="CHEBI:29105"/>
        <label>1</label>
    </ligand>
</feature>
<dbReference type="GO" id="GO:0004038">
    <property type="term" value="F:allantoinase activity"/>
    <property type="evidence" value="ECO:0007669"/>
    <property type="project" value="TreeGrafter"/>
</dbReference>
<dbReference type="CDD" id="cd01318">
    <property type="entry name" value="DHOase_IIb"/>
    <property type="match status" value="1"/>
</dbReference>
<feature type="binding site" evidence="4">
    <location>
        <position position="231"/>
    </location>
    <ligand>
        <name>Zn(2+)</name>
        <dbReference type="ChEBI" id="CHEBI:29105"/>
        <label>2</label>
    </ligand>
</feature>
<dbReference type="GO" id="GO:0006145">
    <property type="term" value="P:purine nucleobase catabolic process"/>
    <property type="evidence" value="ECO:0007669"/>
    <property type="project" value="TreeGrafter"/>
</dbReference>
<dbReference type="AlphaFoldDB" id="A0A544QQ98"/>
<dbReference type="NCBIfam" id="NF002668">
    <property type="entry name" value="PRK02382.1"/>
    <property type="match status" value="1"/>
</dbReference>
<name>A0A544QQ98_9EURY</name>
<feature type="binding site" evidence="4">
    <location>
        <begin position="56"/>
        <end position="58"/>
    </location>
    <ligand>
        <name>substrate</name>
    </ligand>
</feature>
<dbReference type="HAMAP" id="MF_00220_A">
    <property type="entry name" value="PyrC_classI_A"/>
    <property type="match status" value="1"/>
</dbReference>
<reference evidence="7 8" key="1">
    <citation type="submission" date="2019-02" db="EMBL/GenBank/DDBJ databases">
        <title>Halonotius sp. a new haloqrchaeon isolated from saline water.</title>
        <authorList>
            <person name="Duran-Viseras A."/>
            <person name="Sanchez-Porro C."/>
            <person name="Ventosa A."/>
        </authorList>
    </citation>
    <scope>NUCLEOTIDE SEQUENCE [LARGE SCALE GENOMIC DNA]</scope>
    <source>
        <strain evidence="7 8">F9-27</strain>
    </source>
</reference>
<feature type="active site" evidence="4">
    <location>
        <position position="299"/>
    </location>
</feature>
<dbReference type="EMBL" id="SESI01000001">
    <property type="protein sequence ID" value="TQQ81591.1"/>
    <property type="molecule type" value="Genomic_DNA"/>
</dbReference>
<dbReference type="GO" id="GO:0004151">
    <property type="term" value="F:dihydroorotase activity"/>
    <property type="evidence" value="ECO:0007669"/>
    <property type="project" value="UniProtKB-UniRule"/>
</dbReference>
<dbReference type="InterPro" id="IPR011059">
    <property type="entry name" value="Metal-dep_hydrolase_composite"/>
</dbReference>
<comment type="caution">
    <text evidence="4">Lacks conserved residue(s) required for the propagation of feature annotation.</text>
</comment>
<comment type="catalytic activity">
    <reaction evidence="4">
        <text>(S)-dihydroorotate + H2O = N-carbamoyl-L-aspartate + H(+)</text>
        <dbReference type="Rhea" id="RHEA:24296"/>
        <dbReference type="ChEBI" id="CHEBI:15377"/>
        <dbReference type="ChEBI" id="CHEBI:15378"/>
        <dbReference type="ChEBI" id="CHEBI:30864"/>
        <dbReference type="ChEBI" id="CHEBI:32814"/>
        <dbReference type="EC" id="3.5.2.3"/>
    </reaction>
</comment>
<dbReference type="PANTHER" id="PTHR43668">
    <property type="entry name" value="ALLANTOINASE"/>
    <property type="match status" value="1"/>
</dbReference>
<dbReference type="GO" id="GO:0005737">
    <property type="term" value="C:cytoplasm"/>
    <property type="evidence" value="ECO:0007669"/>
    <property type="project" value="TreeGrafter"/>
</dbReference>
<feature type="binding site" evidence="4">
    <location>
        <position position="172"/>
    </location>
    <ligand>
        <name>Zn(2+)</name>
        <dbReference type="ChEBI" id="CHEBI:29105"/>
        <label>2</label>
    </ligand>
</feature>
<keyword evidence="1 4" id="KW-0479">Metal-binding</keyword>
<feature type="binding site" evidence="4">
    <location>
        <position position="138"/>
    </location>
    <ligand>
        <name>Zn(2+)</name>
        <dbReference type="ChEBI" id="CHEBI:29105"/>
        <label>2</label>
    </ligand>
</feature>
<keyword evidence="8" id="KW-1185">Reference proteome</keyword>
<dbReference type="InterPro" id="IPR002195">
    <property type="entry name" value="Dihydroorotase_CS"/>
</dbReference>
<evidence type="ECO:0000256" key="1">
    <source>
        <dbReference type="ARBA" id="ARBA00022723"/>
    </source>
</evidence>
<dbReference type="PANTHER" id="PTHR43668:SF2">
    <property type="entry name" value="ALLANTOINASE"/>
    <property type="match status" value="1"/>
</dbReference>
<dbReference type="InterPro" id="IPR004722">
    <property type="entry name" value="DHOase"/>
</dbReference>
<feature type="binding site" evidence="4">
    <location>
        <position position="88"/>
    </location>
    <ligand>
        <name>substrate</name>
    </ligand>
</feature>
<dbReference type="InterPro" id="IPR006680">
    <property type="entry name" value="Amidohydro-rel"/>
</dbReference>
<evidence type="ECO:0000259" key="6">
    <source>
        <dbReference type="Pfam" id="PF01979"/>
    </source>
</evidence>
<dbReference type="PROSITE" id="PS00483">
    <property type="entry name" value="DIHYDROOROTASE_2"/>
    <property type="match status" value="1"/>
</dbReference>
<dbReference type="Proteomes" id="UP000315385">
    <property type="component" value="Unassembled WGS sequence"/>
</dbReference>
<sequence length="442" mass="47466">MLLTNAELVDGRTVDLRIDGEQIGAIEPTLDPRDDERVIDADNRLLLPGAIDAHVHFREPGDPHKETWATGSRSAAAGGVTTVIDMPNTTPPTTTGEAFDAKGDAARAACIEYGINGGVSGDWEPDSLFDRPLCALGEVFLADSTGDMGVAPDDFEAAVERAVDEGVTITVHAEDETLFDDNARNADAGGAGRDANADLWSTYRTAAAEAAAVEYATEVGQETGADIHIAHTSTPEGIDAAVDGEATCEVCPHHLYLSRDDLDELGTYGRMNPPLREEDRREAVFERVADGAVDIVATDHAPHTREEKETGLWDAPSGVPGVETMLPLLLNSARQGELSYDRVVDLVAHNPADIFDLDSKGRIEPGYDADLVLVDPDNPQAIHDDDIHSKSGWTPFEGRHGVFPELTLVRGQVIYERTPGDGRGRGEDDEQFSDVDGQNVRA</sequence>
<dbReference type="InterPro" id="IPR032466">
    <property type="entry name" value="Metal_Hydrolase"/>
</dbReference>
<dbReference type="SUPFAM" id="SSF51338">
    <property type="entry name" value="Composite domain of metallo-dependent hydrolases"/>
    <property type="match status" value="1"/>
</dbReference>